<dbReference type="InterPro" id="IPR013931">
    <property type="entry name" value="Svf1-like_N"/>
</dbReference>
<dbReference type="InterPro" id="IPR033394">
    <property type="entry name" value="Svf1-like_C"/>
</dbReference>
<feature type="domain" description="Svf1-like N-terminal" evidence="17">
    <location>
        <begin position="55"/>
        <end position="214"/>
    </location>
</feature>
<evidence type="ECO:0000313" key="20">
    <source>
        <dbReference type="Proteomes" id="UP000799324"/>
    </source>
</evidence>
<comment type="subcellular location">
    <subcellularLocation>
        <location evidence="3">Cytoplasm</location>
    </subcellularLocation>
    <subcellularLocation>
        <location evidence="2">Endoplasmic reticulum membrane</location>
        <topology evidence="2">Peripheral membrane protein</topology>
    </subcellularLocation>
    <subcellularLocation>
        <location evidence="12">Golgi apparatus</location>
        <location evidence="12">cis-Golgi network membrane</location>
        <topology evidence="12">Peripheral membrane protein</topology>
    </subcellularLocation>
    <subcellularLocation>
        <location evidence="1">Nucleus</location>
    </subcellularLocation>
</comment>
<dbReference type="GO" id="GO:0005794">
    <property type="term" value="C:Golgi apparatus"/>
    <property type="evidence" value="ECO:0007669"/>
    <property type="project" value="UniProtKB-SubCell"/>
</dbReference>
<evidence type="ECO:0000256" key="2">
    <source>
        <dbReference type="ARBA" id="ARBA00004406"/>
    </source>
</evidence>
<keyword evidence="6" id="KW-0963">Cytoplasm</keyword>
<evidence type="ECO:0000256" key="13">
    <source>
        <dbReference type="ARBA" id="ARBA00058755"/>
    </source>
</evidence>
<evidence type="ECO:0000256" key="6">
    <source>
        <dbReference type="ARBA" id="ARBA00022490"/>
    </source>
</evidence>
<evidence type="ECO:0000256" key="8">
    <source>
        <dbReference type="ARBA" id="ARBA00023034"/>
    </source>
</evidence>
<organism evidence="19 20">
    <name type="scientific">Lophiostoma macrostomum CBS 122681</name>
    <dbReference type="NCBI Taxonomy" id="1314788"/>
    <lineage>
        <taxon>Eukaryota</taxon>
        <taxon>Fungi</taxon>
        <taxon>Dikarya</taxon>
        <taxon>Ascomycota</taxon>
        <taxon>Pezizomycotina</taxon>
        <taxon>Dothideomycetes</taxon>
        <taxon>Pleosporomycetidae</taxon>
        <taxon>Pleosporales</taxon>
        <taxon>Lophiostomataceae</taxon>
        <taxon>Lophiostoma</taxon>
    </lineage>
</organism>
<keyword evidence="9" id="KW-0445">Lipid transport</keyword>
<dbReference type="SUPFAM" id="SSF159245">
    <property type="entry name" value="AttH-like"/>
    <property type="match status" value="1"/>
</dbReference>
<evidence type="ECO:0000256" key="7">
    <source>
        <dbReference type="ARBA" id="ARBA00022824"/>
    </source>
</evidence>
<dbReference type="OrthoDB" id="2590239at2759"/>
<protein>
    <recommendedName>
        <fullName evidence="15">Ceramide-binding protein SVF1</fullName>
    </recommendedName>
    <alternativeName>
        <fullName evidence="14">Ceramide-binding protein svf1</fullName>
    </alternativeName>
    <alternativeName>
        <fullName evidence="16">Survival factor 1</fullName>
    </alternativeName>
</protein>
<evidence type="ECO:0000259" key="18">
    <source>
        <dbReference type="Pfam" id="PF17187"/>
    </source>
</evidence>
<dbReference type="PANTHER" id="PTHR47107:SF1">
    <property type="entry name" value="CERAMIDE-BINDING PROTEIN SVF1-RELATED"/>
    <property type="match status" value="1"/>
</dbReference>
<evidence type="ECO:0000256" key="10">
    <source>
        <dbReference type="ARBA" id="ARBA00023136"/>
    </source>
</evidence>
<keyword evidence="5" id="KW-0813">Transport</keyword>
<keyword evidence="10" id="KW-0472">Membrane</keyword>
<dbReference type="InterPro" id="IPR023374">
    <property type="entry name" value="AttH-like_dom_sf"/>
</dbReference>
<dbReference type="InterPro" id="IPR051385">
    <property type="entry name" value="Ceramide-binding_SVF1"/>
</dbReference>
<sequence>MFNWAKQQLANVAGTQEPEYGPEAIQPVGTHEGDPAFTELTKNHLRWITLETTCVETQTFYFSTETGHSGFVQVIYSNVAGLRITCQFNCRIFFANNEKPALWSSDPLDNYGFDEEQFSFFADGVSMELSEDGSFYTIKSASNENSLVNLKFTRAAPGFAGGKNGTSNYGTDPKNPWGSMRHAFWPRCRVEGVIITKDGEVDCKGLGFFSHALQGMKPHHAAARWNFCNFQSPTYSAILMEFTTPQSYGSTVVRVGGIATEGKLLYAGTKGLDVKHTESKQDSETDWPEPTAASYHWEGKTEDGKELSATLAGTIGPHSDRVDVMAEVPGFVKAIVASAAGTKPYIYQFTPKLTLEIKIGDEEVKKEEGMIFAEATFIS</sequence>
<evidence type="ECO:0000259" key="17">
    <source>
        <dbReference type="Pfam" id="PF08622"/>
    </source>
</evidence>
<reference evidence="19" key="1">
    <citation type="journal article" date="2020" name="Stud. Mycol.">
        <title>101 Dothideomycetes genomes: a test case for predicting lifestyles and emergence of pathogens.</title>
        <authorList>
            <person name="Haridas S."/>
            <person name="Albert R."/>
            <person name="Binder M."/>
            <person name="Bloem J."/>
            <person name="Labutti K."/>
            <person name="Salamov A."/>
            <person name="Andreopoulos B."/>
            <person name="Baker S."/>
            <person name="Barry K."/>
            <person name="Bills G."/>
            <person name="Bluhm B."/>
            <person name="Cannon C."/>
            <person name="Castanera R."/>
            <person name="Culley D."/>
            <person name="Daum C."/>
            <person name="Ezra D."/>
            <person name="Gonzalez J."/>
            <person name="Henrissat B."/>
            <person name="Kuo A."/>
            <person name="Liang C."/>
            <person name="Lipzen A."/>
            <person name="Lutzoni F."/>
            <person name="Magnuson J."/>
            <person name="Mondo S."/>
            <person name="Nolan M."/>
            <person name="Ohm R."/>
            <person name="Pangilinan J."/>
            <person name="Park H.-J."/>
            <person name="Ramirez L."/>
            <person name="Alfaro M."/>
            <person name="Sun H."/>
            <person name="Tritt A."/>
            <person name="Yoshinaga Y."/>
            <person name="Zwiers L.-H."/>
            <person name="Turgeon B."/>
            <person name="Goodwin S."/>
            <person name="Spatafora J."/>
            <person name="Crous P."/>
            <person name="Grigoriev I."/>
        </authorList>
    </citation>
    <scope>NUCLEOTIDE SEQUENCE</scope>
    <source>
        <strain evidence="19">CBS 122681</strain>
    </source>
</reference>
<evidence type="ECO:0000256" key="14">
    <source>
        <dbReference type="ARBA" id="ARBA00069547"/>
    </source>
</evidence>
<dbReference type="PANTHER" id="PTHR47107">
    <property type="entry name" value="SVF1-LIKE PROTEIN YDR222W-RELATED"/>
    <property type="match status" value="1"/>
</dbReference>
<evidence type="ECO:0000256" key="15">
    <source>
        <dbReference type="ARBA" id="ARBA00073016"/>
    </source>
</evidence>
<dbReference type="GO" id="GO:0006979">
    <property type="term" value="P:response to oxidative stress"/>
    <property type="evidence" value="ECO:0007669"/>
    <property type="project" value="InterPro"/>
</dbReference>
<comment type="function">
    <text evidence="13">Ceramide-binding protein that may transfer ceramides from the endoplasmic reticulum membrane to the cis-Golgi network membrane, and is thereby required for the biosynthesis of complex sphingolipids.</text>
</comment>
<dbReference type="FunFam" id="2.40.370.10:FF:000001">
    <property type="entry name" value="Survival factor 1"/>
    <property type="match status" value="1"/>
</dbReference>
<proteinExistence type="inferred from homology"/>
<dbReference type="Pfam" id="PF08622">
    <property type="entry name" value="Svf1"/>
    <property type="match status" value="1"/>
</dbReference>
<dbReference type="Pfam" id="PF17187">
    <property type="entry name" value="Svf1_C"/>
    <property type="match status" value="1"/>
</dbReference>
<evidence type="ECO:0000256" key="9">
    <source>
        <dbReference type="ARBA" id="ARBA00023055"/>
    </source>
</evidence>
<dbReference type="EMBL" id="MU004309">
    <property type="protein sequence ID" value="KAF2659196.1"/>
    <property type="molecule type" value="Genomic_DNA"/>
</dbReference>
<evidence type="ECO:0000256" key="4">
    <source>
        <dbReference type="ARBA" id="ARBA00009069"/>
    </source>
</evidence>
<evidence type="ECO:0000256" key="12">
    <source>
        <dbReference type="ARBA" id="ARBA00046302"/>
    </source>
</evidence>
<keyword evidence="11" id="KW-0539">Nucleus</keyword>
<evidence type="ECO:0000256" key="16">
    <source>
        <dbReference type="ARBA" id="ARBA00081132"/>
    </source>
</evidence>
<accession>A0A6A6TIE6</accession>
<dbReference type="AlphaFoldDB" id="A0A6A6TIE6"/>
<keyword evidence="20" id="KW-1185">Reference proteome</keyword>
<keyword evidence="7" id="KW-0256">Endoplasmic reticulum</keyword>
<dbReference type="Proteomes" id="UP000799324">
    <property type="component" value="Unassembled WGS sequence"/>
</dbReference>
<dbReference type="GO" id="GO:0005634">
    <property type="term" value="C:nucleus"/>
    <property type="evidence" value="ECO:0007669"/>
    <property type="project" value="UniProtKB-SubCell"/>
</dbReference>
<dbReference type="Gene3D" id="2.40.370.10">
    <property type="entry name" value="AttH-like domain"/>
    <property type="match status" value="1"/>
</dbReference>
<name>A0A6A6TIE6_9PLEO</name>
<feature type="domain" description="Svf1-like C-terminal" evidence="18">
    <location>
        <begin position="216"/>
        <end position="379"/>
    </location>
</feature>
<evidence type="ECO:0000256" key="1">
    <source>
        <dbReference type="ARBA" id="ARBA00004123"/>
    </source>
</evidence>
<comment type="similarity">
    <text evidence="4">Belongs to the SVF1 family.</text>
</comment>
<keyword evidence="8" id="KW-0333">Golgi apparatus</keyword>
<evidence type="ECO:0000256" key="5">
    <source>
        <dbReference type="ARBA" id="ARBA00022448"/>
    </source>
</evidence>
<evidence type="ECO:0000256" key="11">
    <source>
        <dbReference type="ARBA" id="ARBA00023242"/>
    </source>
</evidence>
<evidence type="ECO:0000313" key="19">
    <source>
        <dbReference type="EMBL" id="KAF2659196.1"/>
    </source>
</evidence>
<dbReference type="GO" id="GO:0006869">
    <property type="term" value="P:lipid transport"/>
    <property type="evidence" value="ECO:0007669"/>
    <property type="project" value="UniProtKB-KW"/>
</dbReference>
<dbReference type="GO" id="GO:0005789">
    <property type="term" value="C:endoplasmic reticulum membrane"/>
    <property type="evidence" value="ECO:0007669"/>
    <property type="project" value="UniProtKB-SubCell"/>
</dbReference>
<gene>
    <name evidence="19" type="ORF">K491DRAFT_689551</name>
</gene>
<evidence type="ECO:0000256" key="3">
    <source>
        <dbReference type="ARBA" id="ARBA00004496"/>
    </source>
</evidence>